<dbReference type="NCBIfam" id="NF033573">
    <property type="entry name" value="transpos_IS200"/>
    <property type="match status" value="1"/>
</dbReference>
<dbReference type="InterPro" id="IPR036515">
    <property type="entry name" value="Transposase_17_sf"/>
</dbReference>
<sequence length="88" mass="10292">MLCQWNNIEILEMNVKDDHIHLIISVPSRLSVSEVMGMLKGKTAIKIFKSFPLLKKKTYWGNHFLSRGYCVSTISLDETKVRKYVKYQ</sequence>
<dbReference type="Proteomes" id="UP000053467">
    <property type="component" value="Unassembled WGS sequence"/>
</dbReference>
<evidence type="ECO:0000313" key="3">
    <source>
        <dbReference type="Proteomes" id="UP000053467"/>
    </source>
</evidence>
<feature type="domain" description="Transposase IS200-like" evidence="1">
    <location>
        <begin position="4"/>
        <end position="88"/>
    </location>
</feature>
<dbReference type="AlphaFoldDB" id="A0A101HZI2"/>
<dbReference type="Pfam" id="PF01797">
    <property type="entry name" value="Y1_Tnp"/>
    <property type="match status" value="1"/>
</dbReference>
<dbReference type="GO" id="GO:0004803">
    <property type="term" value="F:transposase activity"/>
    <property type="evidence" value="ECO:0007669"/>
    <property type="project" value="InterPro"/>
</dbReference>
<reference evidence="3" key="1">
    <citation type="journal article" date="2015" name="MBio">
        <title>Genome-Resolved Metagenomic Analysis Reveals Roles for Candidate Phyla and Other Microbial Community Members in Biogeochemical Transformations in Oil Reservoirs.</title>
        <authorList>
            <person name="Hu P."/>
            <person name="Tom L."/>
            <person name="Singh A."/>
            <person name="Thomas B.C."/>
            <person name="Baker B.J."/>
            <person name="Piceno Y.M."/>
            <person name="Andersen G.L."/>
            <person name="Banfield J.F."/>
        </authorList>
    </citation>
    <scope>NUCLEOTIDE SEQUENCE [LARGE SCALE GENOMIC DNA]</scope>
</reference>
<dbReference type="EMBL" id="LGGX01000038">
    <property type="protein sequence ID" value="KUK85868.1"/>
    <property type="molecule type" value="Genomic_DNA"/>
</dbReference>
<dbReference type="InterPro" id="IPR002686">
    <property type="entry name" value="Transposase_17"/>
</dbReference>
<evidence type="ECO:0000259" key="1">
    <source>
        <dbReference type="SMART" id="SM01321"/>
    </source>
</evidence>
<comment type="caution">
    <text evidence="2">The sequence shown here is derived from an EMBL/GenBank/DDBJ whole genome shotgun (WGS) entry which is preliminary data.</text>
</comment>
<organism evidence="2 3">
    <name type="scientific">candidate division TA06 bacterium 34_109</name>
    <dbReference type="NCBI Taxonomy" id="1635277"/>
    <lineage>
        <taxon>Bacteria</taxon>
        <taxon>Bacteria division TA06</taxon>
    </lineage>
</organism>
<evidence type="ECO:0000313" key="2">
    <source>
        <dbReference type="EMBL" id="KUK85868.1"/>
    </source>
</evidence>
<dbReference type="PANTHER" id="PTHR33360">
    <property type="entry name" value="TRANSPOSASE FOR INSERTION SEQUENCE ELEMENT IS200"/>
    <property type="match status" value="1"/>
</dbReference>
<dbReference type="GO" id="GO:0006313">
    <property type="term" value="P:DNA transposition"/>
    <property type="evidence" value="ECO:0007669"/>
    <property type="project" value="InterPro"/>
</dbReference>
<proteinExistence type="predicted"/>
<protein>
    <recommendedName>
        <fullName evidence="1">Transposase IS200-like domain-containing protein</fullName>
    </recommendedName>
</protein>
<dbReference type="PANTHER" id="PTHR33360:SF2">
    <property type="entry name" value="TRANSPOSASE FOR INSERTION SEQUENCE ELEMENT IS200"/>
    <property type="match status" value="1"/>
</dbReference>
<accession>A0A101HZI2</accession>
<dbReference type="SMART" id="SM01321">
    <property type="entry name" value="Y1_Tnp"/>
    <property type="match status" value="1"/>
</dbReference>
<dbReference type="Gene3D" id="3.30.70.1290">
    <property type="entry name" value="Transposase IS200-like"/>
    <property type="match status" value="1"/>
</dbReference>
<dbReference type="SUPFAM" id="SSF143422">
    <property type="entry name" value="Transposase IS200-like"/>
    <property type="match status" value="1"/>
</dbReference>
<name>A0A101HZI2_UNCT6</name>
<dbReference type="GO" id="GO:0003677">
    <property type="term" value="F:DNA binding"/>
    <property type="evidence" value="ECO:0007669"/>
    <property type="project" value="InterPro"/>
</dbReference>
<gene>
    <name evidence="2" type="ORF">XE03_1855</name>
</gene>